<keyword evidence="2 7" id="KW-0813">Transport</keyword>
<dbReference type="PROSITE" id="PS50928">
    <property type="entry name" value="ABC_TM1"/>
    <property type="match status" value="1"/>
</dbReference>
<evidence type="ECO:0000313" key="10">
    <source>
        <dbReference type="Proteomes" id="UP001180754"/>
    </source>
</evidence>
<gene>
    <name evidence="9" type="ORF">RND15_04310</name>
</gene>
<evidence type="ECO:0000256" key="1">
    <source>
        <dbReference type="ARBA" id="ARBA00004651"/>
    </source>
</evidence>
<evidence type="ECO:0000256" key="3">
    <source>
        <dbReference type="ARBA" id="ARBA00022475"/>
    </source>
</evidence>
<accession>A0ABU2X7P6</accession>
<feature type="transmembrane region" description="Helical" evidence="7">
    <location>
        <begin position="250"/>
        <end position="271"/>
    </location>
</feature>
<reference evidence="9" key="1">
    <citation type="submission" date="2024-05" db="EMBL/GenBank/DDBJ databases">
        <title>30 novel species of actinomycetes from the DSMZ collection.</title>
        <authorList>
            <person name="Nouioui I."/>
        </authorList>
    </citation>
    <scope>NUCLEOTIDE SEQUENCE</scope>
    <source>
        <strain evidence="9">DSM 41529</strain>
    </source>
</reference>
<keyword evidence="6 7" id="KW-0472">Membrane</keyword>
<evidence type="ECO:0000313" key="9">
    <source>
        <dbReference type="EMBL" id="MDT0541943.1"/>
    </source>
</evidence>
<feature type="domain" description="ABC transmembrane type-1" evidence="8">
    <location>
        <begin position="79"/>
        <end position="271"/>
    </location>
</feature>
<feature type="transmembrane region" description="Helical" evidence="7">
    <location>
        <begin position="191"/>
        <end position="216"/>
    </location>
</feature>
<evidence type="ECO:0000256" key="7">
    <source>
        <dbReference type="RuleBase" id="RU363032"/>
    </source>
</evidence>
<dbReference type="InterPro" id="IPR035906">
    <property type="entry name" value="MetI-like_sf"/>
</dbReference>
<feature type="transmembrane region" description="Helical" evidence="7">
    <location>
        <begin position="150"/>
        <end position="170"/>
    </location>
</feature>
<keyword evidence="4 7" id="KW-0812">Transmembrane</keyword>
<dbReference type="Gene3D" id="1.10.3720.10">
    <property type="entry name" value="MetI-like"/>
    <property type="match status" value="1"/>
</dbReference>
<name>A0ABU2X7P6_9ACTN</name>
<dbReference type="SUPFAM" id="SSF161098">
    <property type="entry name" value="MetI-like"/>
    <property type="match status" value="1"/>
</dbReference>
<comment type="caution">
    <text evidence="9">The sequence shown here is derived from an EMBL/GenBank/DDBJ whole genome shotgun (WGS) entry which is preliminary data.</text>
</comment>
<evidence type="ECO:0000256" key="2">
    <source>
        <dbReference type="ARBA" id="ARBA00022448"/>
    </source>
</evidence>
<keyword evidence="3" id="KW-1003">Cell membrane</keyword>
<dbReference type="Pfam" id="PF00528">
    <property type="entry name" value="BPD_transp_1"/>
    <property type="match status" value="1"/>
</dbReference>
<feature type="transmembrane region" description="Helical" evidence="7">
    <location>
        <begin position="116"/>
        <end position="138"/>
    </location>
</feature>
<dbReference type="EMBL" id="JAVRFD010000001">
    <property type="protein sequence ID" value="MDT0541943.1"/>
    <property type="molecule type" value="Genomic_DNA"/>
</dbReference>
<sequence length="287" mass="31874">MTTARAPRAARIWRRTLWHLVCAALLALLLYPVLWLISMSFKPAEEIVSSLALLPRKLVLGNYTEALKGSGGVSVWTFFGNSLTVALLCVLGNVISCALAAYAFARMRFRMRGPLFAFMIATLMLPAHVVLIPQYTIFNHLGLVNTFVPLVLPKFLATDAFFVFLMVQFMRNLPDELGQAARIDGCGPIRAFTMIFLPLSKPALVTTAIFTFIWTWNDFLSQLIYLNDPDKYTLPLALRLFIDQTSESSYGPMFAMSVLTLLPIGLFFLAFQRLLVEGVSTSGMGGA</sequence>
<dbReference type="CDD" id="cd06261">
    <property type="entry name" value="TM_PBP2"/>
    <property type="match status" value="1"/>
</dbReference>
<keyword evidence="10" id="KW-1185">Reference proteome</keyword>
<comment type="similarity">
    <text evidence="7">Belongs to the binding-protein-dependent transport system permease family.</text>
</comment>
<evidence type="ECO:0000256" key="5">
    <source>
        <dbReference type="ARBA" id="ARBA00022989"/>
    </source>
</evidence>
<feature type="transmembrane region" description="Helical" evidence="7">
    <location>
        <begin position="83"/>
        <end position="104"/>
    </location>
</feature>
<dbReference type="InterPro" id="IPR000515">
    <property type="entry name" value="MetI-like"/>
</dbReference>
<proteinExistence type="inferred from homology"/>
<comment type="subcellular location">
    <subcellularLocation>
        <location evidence="1 7">Cell membrane</location>
        <topology evidence="1 7">Multi-pass membrane protein</topology>
    </subcellularLocation>
</comment>
<protein>
    <submittedName>
        <fullName evidence="9">Carbohydrate ABC transporter permease</fullName>
    </submittedName>
</protein>
<evidence type="ECO:0000259" key="8">
    <source>
        <dbReference type="PROSITE" id="PS50928"/>
    </source>
</evidence>
<dbReference type="RefSeq" id="WP_311722230.1">
    <property type="nucleotide sequence ID" value="NZ_JAVRFD010000001.1"/>
</dbReference>
<feature type="transmembrane region" description="Helical" evidence="7">
    <location>
        <begin position="17"/>
        <end position="37"/>
    </location>
</feature>
<evidence type="ECO:0000256" key="6">
    <source>
        <dbReference type="ARBA" id="ARBA00023136"/>
    </source>
</evidence>
<organism evidence="9 10">
    <name type="scientific">Streptomyces lonegramiae</name>
    <dbReference type="NCBI Taxonomy" id="3075524"/>
    <lineage>
        <taxon>Bacteria</taxon>
        <taxon>Bacillati</taxon>
        <taxon>Actinomycetota</taxon>
        <taxon>Actinomycetes</taxon>
        <taxon>Kitasatosporales</taxon>
        <taxon>Streptomycetaceae</taxon>
        <taxon>Streptomyces</taxon>
    </lineage>
</organism>
<dbReference type="Proteomes" id="UP001180754">
    <property type="component" value="Unassembled WGS sequence"/>
</dbReference>
<dbReference type="PANTHER" id="PTHR43744:SF6">
    <property type="entry name" value="ABC TRANSPORTER PERMEASE PROTEIN YESQ-RELATED"/>
    <property type="match status" value="1"/>
</dbReference>
<dbReference type="PANTHER" id="PTHR43744">
    <property type="entry name" value="ABC TRANSPORTER PERMEASE PROTEIN MG189-RELATED-RELATED"/>
    <property type="match status" value="1"/>
</dbReference>
<keyword evidence="5 7" id="KW-1133">Transmembrane helix</keyword>
<evidence type="ECO:0000256" key="4">
    <source>
        <dbReference type="ARBA" id="ARBA00022692"/>
    </source>
</evidence>